<comment type="pathway">
    <text evidence="1">Porphyrin-containing compound metabolism; siroheme biosynthesis; sirohydrochlorin from precorrin-2: step 1/1.</text>
</comment>
<dbReference type="SUPFAM" id="SSF75615">
    <property type="entry name" value="Siroheme synthase middle domains-like"/>
    <property type="match status" value="1"/>
</dbReference>
<dbReference type="InterPro" id="IPR036291">
    <property type="entry name" value="NAD(P)-bd_dom_sf"/>
</dbReference>
<proteinExistence type="predicted"/>
<evidence type="ECO:0000313" key="9">
    <source>
        <dbReference type="Proteomes" id="UP000199053"/>
    </source>
</evidence>
<reference evidence="9" key="1">
    <citation type="submission" date="2016-10" db="EMBL/GenBank/DDBJ databases">
        <authorList>
            <person name="Varghese N."/>
            <person name="Submissions S."/>
        </authorList>
    </citation>
    <scope>NUCLEOTIDE SEQUENCE [LARGE SCALE GENOMIC DNA]</scope>
    <source>
        <strain evidence="9">DSM 16995</strain>
    </source>
</reference>
<dbReference type="Gene3D" id="1.10.8.610">
    <property type="entry name" value="SirC, precorrin-2 dehydrogenase, C-terminal helical domain-like"/>
    <property type="match status" value="1"/>
</dbReference>
<feature type="domain" description="Siroheme synthase central" evidence="7">
    <location>
        <begin position="127"/>
        <end position="153"/>
    </location>
</feature>
<evidence type="ECO:0000256" key="5">
    <source>
        <dbReference type="ARBA" id="ARBA00023244"/>
    </source>
</evidence>
<dbReference type="UniPathway" id="UPA00262">
    <property type="reaction ID" value="UER00222"/>
</dbReference>
<dbReference type="Proteomes" id="UP000199053">
    <property type="component" value="Unassembled WGS sequence"/>
</dbReference>
<dbReference type="GO" id="GO:0004325">
    <property type="term" value="F:ferrochelatase activity"/>
    <property type="evidence" value="ECO:0007669"/>
    <property type="project" value="InterPro"/>
</dbReference>
<keyword evidence="5" id="KW-0627">Porphyrin biosynthesis</keyword>
<dbReference type="InterPro" id="IPR006367">
    <property type="entry name" value="Sirohaem_synthase_N"/>
</dbReference>
<dbReference type="Pfam" id="PF13241">
    <property type="entry name" value="NAD_binding_7"/>
    <property type="match status" value="1"/>
</dbReference>
<dbReference type="STRING" id="246191.SAMN05660337_2420"/>
<protein>
    <recommendedName>
        <fullName evidence="2">precorrin-2 dehydrogenase</fullName>
        <ecNumber evidence="2">1.3.1.76</ecNumber>
    </recommendedName>
</protein>
<evidence type="ECO:0000313" key="8">
    <source>
        <dbReference type="EMBL" id="SDL19389.1"/>
    </source>
</evidence>
<sequence>MLYPNSMTYYPISLKVENQKCLLVGAGEVGLRKLKSLLHCHPTEIKVIDTCDPSPEMRRIGENPRVIFEKRAFIPSDLDEKFVVFACTSNQVVNRQIADLCQQKNILCNIADYPEGSNFIVPSVIRQGDLTLTVSTGGNSPAFTKKIRRDLQNIFGDHYAKFLTLMGRLRPLVLDLGKETSENTALFRHLVASPILDELEAGNISRVHELLAEILPEELVPHIPELTDDFV</sequence>
<accession>A0A1G9I2F0</accession>
<dbReference type="EC" id="1.3.1.76" evidence="2"/>
<evidence type="ECO:0000256" key="2">
    <source>
        <dbReference type="ARBA" id="ARBA00012400"/>
    </source>
</evidence>
<dbReference type="PANTHER" id="PTHR35330:SF1">
    <property type="entry name" value="SIROHEME BIOSYNTHESIS PROTEIN MET8"/>
    <property type="match status" value="1"/>
</dbReference>
<evidence type="ECO:0000256" key="3">
    <source>
        <dbReference type="ARBA" id="ARBA00023002"/>
    </source>
</evidence>
<dbReference type="InterPro" id="IPR042518">
    <property type="entry name" value="SirC_C"/>
</dbReference>
<dbReference type="Pfam" id="PF14824">
    <property type="entry name" value="Sirohm_synth_M"/>
    <property type="match status" value="1"/>
</dbReference>
<organism evidence="8 9">
    <name type="scientific">Maridesulfovibrio ferrireducens</name>
    <dbReference type="NCBI Taxonomy" id="246191"/>
    <lineage>
        <taxon>Bacteria</taxon>
        <taxon>Pseudomonadati</taxon>
        <taxon>Thermodesulfobacteriota</taxon>
        <taxon>Desulfovibrionia</taxon>
        <taxon>Desulfovibrionales</taxon>
        <taxon>Desulfovibrionaceae</taxon>
        <taxon>Maridesulfovibrio</taxon>
    </lineage>
</organism>
<comment type="catalytic activity">
    <reaction evidence="6">
        <text>precorrin-2 + NAD(+) = sirohydrochlorin + NADH + 2 H(+)</text>
        <dbReference type="Rhea" id="RHEA:15613"/>
        <dbReference type="ChEBI" id="CHEBI:15378"/>
        <dbReference type="ChEBI" id="CHEBI:57540"/>
        <dbReference type="ChEBI" id="CHEBI:57945"/>
        <dbReference type="ChEBI" id="CHEBI:58351"/>
        <dbReference type="ChEBI" id="CHEBI:58827"/>
        <dbReference type="EC" id="1.3.1.76"/>
    </reaction>
</comment>
<gene>
    <name evidence="8" type="ORF">SAMN05660337_2420</name>
</gene>
<dbReference type="GO" id="GO:0019354">
    <property type="term" value="P:siroheme biosynthetic process"/>
    <property type="evidence" value="ECO:0007669"/>
    <property type="project" value="UniProtKB-UniPathway"/>
</dbReference>
<dbReference type="GO" id="GO:0043115">
    <property type="term" value="F:precorrin-2 dehydrogenase activity"/>
    <property type="evidence" value="ECO:0007669"/>
    <property type="project" value="UniProtKB-EC"/>
</dbReference>
<evidence type="ECO:0000256" key="6">
    <source>
        <dbReference type="ARBA" id="ARBA00047561"/>
    </source>
</evidence>
<dbReference type="Gene3D" id="3.40.50.720">
    <property type="entry name" value="NAD(P)-binding Rossmann-like Domain"/>
    <property type="match status" value="1"/>
</dbReference>
<dbReference type="EMBL" id="FNGA01000003">
    <property type="protein sequence ID" value="SDL19389.1"/>
    <property type="molecule type" value="Genomic_DNA"/>
</dbReference>
<dbReference type="PANTHER" id="PTHR35330">
    <property type="entry name" value="SIROHEME BIOSYNTHESIS PROTEIN MET8"/>
    <property type="match status" value="1"/>
</dbReference>
<dbReference type="InterPro" id="IPR028281">
    <property type="entry name" value="Sirohaem_synthase_central"/>
</dbReference>
<dbReference type="RefSeq" id="WP_342025819.1">
    <property type="nucleotide sequence ID" value="NZ_FNGA01000003.1"/>
</dbReference>
<keyword evidence="9" id="KW-1185">Reference proteome</keyword>
<keyword evidence="3" id="KW-0560">Oxidoreductase</keyword>
<evidence type="ECO:0000259" key="7">
    <source>
        <dbReference type="Pfam" id="PF14824"/>
    </source>
</evidence>
<keyword evidence="4" id="KW-0520">NAD</keyword>
<evidence type="ECO:0000256" key="4">
    <source>
        <dbReference type="ARBA" id="ARBA00023027"/>
    </source>
</evidence>
<dbReference type="SUPFAM" id="SSF51735">
    <property type="entry name" value="NAD(P)-binding Rossmann-fold domains"/>
    <property type="match status" value="1"/>
</dbReference>
<evidence type="ECO:0000256" key="1">
    <source>
        <dbReference type="ARBA" id="ARBA00005010"/>
    </source>
</evidence>
<dbReference type="NCBIfam" id="TIGR01470">
    <property type="entry name" value="cysG_Nterm"/>
    <property type="match status" value="1"/>
</dbReference>
<name>A0A1G9I2F0_9BACT</name>
<dbReference type="InterPro" id="IPR028161">
    <property type="entry name" value="Met8-like"/>
</dbReference>
<dbReference type="AlphaFoldDB" id="A0A1G9I2F0"/>